<feature type="domain" description="CBS" evidence="12">
    <location>
        <begin position="228"/>
        <end position="291"/>
    </location>
</feature>
<dbReference type="PROSITE" id="PS51846">
    <property type="entry name" value="CNNM"/>
    <property type="match status" value="1"/>
</dbReference>
<dbReference type="InterPro" id="IPR000644">
    <property type="entry name" value="CBS_dom"/>
</dbReference>
<dbReference type="OrthoDB" id="9798188at2"/>
<dbReference type="InterPro" id="IPR051676">
    <property type="entry name" value="UPF0053_domain"/>
</dbReference>
<dbReference type="Pfam" id="PF03471">
    <property type="entry name" value="CorC_HlyC"/>
    <property type="match status" value="1"/>
</dbReference>
<dbReference type="InterPro" id="IPR044751">
    <property type="entry name" value="Ion_transp-like_CBS"/>
</dbReference>
<evidence type="ECO:0000259" key="12">
    <source>
        <dbReference type="PROSITE" id="PS51371"/>
    </source>
</evidence>
<evidence type="ECO:0000256" key="10">
    <source>
        <dbReference type="PROSITE-ProRule" id="PRU01193"/>
    </source>
</evidence>
<evidence type="ECO:0000256" key="4">
    <source>
        <dbReference type="ARBA" id="ARBA00022692"/>
    </source>
</evidence>
<feature type="domain" description="CBS" evidence="12">
    <location>
        <begin position="294"/>
        <end position="351"/>
    </location>
</feature>
<proteinExistence type="inferred from homology"/>
<evidence type="ECO:0000313" key="15">
    <source>
        <dbReference type="Proteomes" id="UP000192468"/>
    </source>
</evidence>
<gene>
    <name evidence="14" type="ORF">SAMN02745134_03354</name>
</gene>
<dbReference type="CDD" id="cd04590">
    <property type="entry name" value="CBS_pair_CorC_HlyC_assoc"/>
    <property type="match status" value="1"/>
</dbReference>
<dbReference type="PANTHER" id="PTHR43099">
    <property type="entry name" value="UPF0053 PROTEIN YRKA"/>
    <property type="match status" value="1"/>
</dbReference>
<feature type="transmembrane region" description="Helical" evidence="11">
    <location>
        <begin position="13"/>
        <end position="38"/>
    </location>
</feature>
<dbReference type="Gene3D" id="3.30.465.10">
    <property type="match status" value="1"/>
</dbReference>
<dbReference type="SUPFAM" id="SSF54631">
    <property type="entry name" value="CBS-domain pair"/>
    <property type="match status" value="1"/>
</dbReference>
<dbReference type="InterPro" id="IPR036318">
    <property type="entry name" value="FAD-bd_PCMH-like_sf"/>
</dbReference>
<dbReference type="InterPro" id="IPR002550">
    <property type="entry name" value="CNNM"/>
</dbReference>
<feature type="transmembrane region" description="Helical" evidence="11">
    <location>
        <begin position="111"/>
        <end position="131"/>
    </location>
</feature>
<keyword evidence="4 10" id="KW-0812">Transmembrane</keyword>
<evidence type="ECO:0000256" key="5">
    <source>
        <dbReference type="ARBA" id="ARBA00022737"/>
    </source>
</evidence>
<dbReference type="FunFam" id="3.10.580.10:FF:000002">
    <property type="entry name" value="Magnesium/cobalt efflux protein CorC"/>
    <property type="match status" value="1"/>
</dbReference>
<dbReference type="GO" id="GO:0005886">
    <property type="term" value="C:plasma membrane"/>
    <property type="evidence" value="ECO:0007669"/>
    <property type="project" value="UniProtKB-SubCell"/>
</dbReference>
<dbReference type="SMART" id="SM01091">
    <property type="entry name" value="CorC_HlyC"/>
    <property type="match status" value="1"/>
</dbReference>
<dbReference type="Pfam" id="PF01595">
    <property type="entry name" value="CNNM"/>
    <property type="match status" value="1"/>
</dbReference>
<dbReference type="InterPro" id="IPR016169">
    <property type="entry name" value="FAD-bd_PCMH_sub2"/>
</dbReference>
<dbReference type="InterPro" id="IPR005170">
    <property type="entry name" value="Transptr-assoc_dom"/>
</dbReference>
<evidence type="ECO:0000256" key="6">
    <source>
        <dbReference type="ARBA" id="ARBA00022989"/>
    </source>
</evidence>
<feature type="domain" description="CNNM transmembrane" evidence="13">
    <location>
        <begin position="9"/>
        <end position="209"/>
    </location>
</feature>
<dbReference type="STRING" id="1121291.SAMN02745134_03354"/>
<dbReference type="Gene3D" id="3.10.580.10">
    <property type="entry name" value="CBS-domain"/>
    <property type="match status" value="1"/>
</dbReference>
<dbReference type="GO" id="GO:0050660">
    <property type="term" value="F:flavin adenine dinucleotide binding"/>
    <property type="evidence" value="ECO:0007669"/>
    <property type="project" value="InterPro"/>
</dbReference>
<evidence type="ECO:0000256" key="2">
    <source>
        <dbReference type="ARBA" id="ARBA00006337"/>
    </source>
</evidence>
<protein>
    <submittedName>
        <fullName evidence="14">Putative hemolysin</fullName>
    </submittedName>
</protein>
<dbReference type="Proteomes" id="UP000192468">
    <property type="component" value="Unassembled WGS sequence"/>
</dbReference>
<evidence type="ECO:0000259" key="13">
    <source>
        <dbReference type="PROSITE" id="PS51846"/>
    </source>
</evidence>
<dbReference type="AlphaFoldDB" id="A0A1W1XVW3"/>
<feature type="transmembrane region" description="Helical" evidence="11">
    <location>
        <begin position="69"/>
        <end position="91"/>
    </location>
</feature>
<comment type="similarity">
    <text evidence="2">Belongs to the UPF0053 family.</text>
</comment>
<keyword evidence="3" id="KW-1003">Cell membrane</keyword>
<dbReference type="PANTHER" id="PTHR43099:SF2">
    <property type="entry name" value="UPF0053 PROTEIN YRKA"/>
    <property type="match status" value="1"/>
</dbReference>
<sequence>MEPEPEPEPTSNITVQLILIIVLILINAFFAAAEMALVSLNKNKIKTLADGGNKRAKLLEKLIESPTKFLSTVQVGITMAGFFSSAFAATGLSNQLATFLSKYNVPYTSQVSLVIITIALSYFTLVFGELFPKRIALQKSETIAMLSVVPILYVSKVVVPFVSLLTVSTNFLSKIIGFGKDNSEEKVSEEEIKSLVEIGQEDGTINETEREMINSVFDFNDKMAREIMTPRTDVFMIDINMPMSEFIDELLEEKYARIPVYNDDKDNIIGILYMKDFIIEAKKNGFNNIDIRKILHTPYFVQESKKIDVLFKKLQTSKKHMALLIDEYGGFEGIVTIEDIVEEIMGEIEDEYDDDEPDIEKIDDNTYLVKGLLTLDEFNEHLDLNLVSENCDTIGGFLVSVMGSIPKKGEEKTVEYDNIIFKIEEVKERRIEKIKVCLTNKMLQEC</sequence>
<feature type="transmembrane region" description="Helical" evidence="11">
    <location>
        <begin position="143"/>
        <end position="165"/>
    </location>
</feature>
<evidence type="ECO:0000313" key="14">
    <source>
        <dbReference type="EMBL" id="SMC27974.1"/>
    </source>
</evidence>
<dbReference type="Pfam" id="PF00571">
    <property type="entry name" value="CBS"/>
    <property type="match status" value="2"/>
</dbReference>
<keyword evidence="8 10" id="KW-0472">Membrane</keyword>
<dbReference type="RefSeq" id="WP_084117366.1">
    <property type="nucleotide sequence ID" value="NZ_FWXH01000021.1"/>
</dbReference>
<organism evidence="14 15">
    <name type="scientific">Clostridium acidisoli DSM 12555</name>
    <dbReference type="NCBI Taxonomy" id="1121291"/>
    <lineage>
        <taxon>Bacteria</taxon>
        <taxon>Bacillati</taxon>
        <taxon>Bacillota</taxon>
        <taxon>Clostridia</taxon>
        <taxon>Eubacteriales</taxon>
        <taxon>Clostridiaceae</taxon>
        <taxon>Clostridium</taxon>
    </lineage>
</organism>
<dbReference type="SMART" id="SM00116">
    <property type="entry name" value="CBS"/>
    <property type="match status" value="2"/>
</dbReference>
<evidence type="ECO:0000256" key="11">
    <source>
        <dbReference type="SAM" id="Phobius"/>
    </source>
</evidence>
<evidence type="ECO:0000256" key="3">
    <source>
        <dbReference type="ARBA" id="ARBA00022475"/>
    </source>
</evidence>
<reference evidence="14 15" key="1">
    <citation type="submission" date="2017-04" db="EMBL/GenBank/DDBJ databases">
        <authorList>
            <person name="Afonso C.L."/>
            <person name="Miller P.J."/>
            <person name="Scott M.A."/>
            <person name="Spackman E."/>
            <person name="Goraichik I."/>
            <person name="Dimitrov K.M."/>
            <person name="Suarez D.L."/>
            <person name="Swayne D.E."/>
        </authorList>
    </citation>
    <scope>NUCLEOTIDE SEQUENCE [LARGE SCALE GENOMIC DNA]</scope>
    <source>
        <strain evidence="14 15">DSM 12555</strain>
    </source>
</reference>
<dbReference type="PROSITE" id="PS51371">
    <property type="entry name" value="CBS"/>
    <property type="match status" value="2"/>
</dbReference>
<keyword evidence="5" id="KW-0677">Repeat</keyword>
<keyword evidence="6 10" id="KW-1133">Transmembrane helix</keyword>
<keyword evidence="15" id="KW-1185">Reference proteome</keyword>
<comment type="subcellular location">
    <subcellularLocation>
        <location evidence="1">Cell membrane</location>
        <topology evidence="1">Multi-pass membrane protein</topology>
    </subcellularLocation>
</comment>
<dbReference type="EMBL" id="FWXH01000021">
    <property type="protein sequence ID" value="SMC27974.1"/>
    <property type="molecule type" value="Genomic_DNA"/>
</dbReference>
<evidence type="ECO:0000256" key="8">
    <source>
        <dbReference type="ARBA" id="ARBA00023136"/>
    </source>
</evidence>
<evidence type="ECO:0000256" key="7">
    <source>
        <dbReference type="ARBA" id="ARBA00023122"/>
    </source>
</evidence>
<dbReference type="InterPro" id="IPR046342">
    <property type="entry name" value="CBS_dom_sf"/>
</dbReference>
<accession>A0A1W1XVW3</accession>
<dbReference type="SUPFAM" id="SSF56176">
    <property type="entry name" value="FAD-binding/transporter-associated domain-like"/>
    <property type="match status" value="1"/>
</dbReference>
<evidence type="ECO:0000256" key="1">
    <source>
        <dbReference type="ARBA" id="ARBA00004651"/>
    </source>
</evidence>
<evidence type="ECO:0000256" key="9">
    <source>
        <dbReference type="PROSITE-ProRule" id="PRU00703"/>
    </source>
</evidence>
<name>A0A1W1XVW3_9CLOT</name>
<keyword evidence="7 9" id="KW-0129">CBS domain</keyword>